<dbReference type="Pfam" id="PF13365">
    <property type="entry name" value="Trypsin_2"/>
    <property type="match status" value="1"/>
</dbReference>
<feature type="active site" description="Charge relay system" evidence="7">
    <location>
        <position position="219"/>
    </location>
</feature>
<keyword evidence="6" id="KW-0720">Serine protease</keyword>
<dbReference type="OrthoDB" id="9758917at2"/>
<dbReference type="AlphaFoldDB" id="A0A411HFL7"/>
<feature type="binding site" evidence="8">
    <location>
        <position position="115"/>
    </location>
    <ligand>
        <name>substrate</name>
    </ligand>
</feature>
<evidence type="ECO:0000313" key="11">
    <source>
        <dbReference type="EMBL" id="QBB69267.1"/>
    </source>
</evidence>
<evidence type="ECO:0000256" key="9">
    <source>
        <dbReference type="SAM" id="SignalP"/>
    </source>
</evidence>
<keyword evidence="2 11" id="KW-0645">Protease</keyword>
<evidence type="ECO:0000256" key="4">
    <source>
        <dbReference type="ARBA" id="ARBA00022737"/>
    </source>
</evidence>
<comment type="similarity">
    <text evidence="1">Belongs to the peptidase S1C family.</text>
</comment>
<gene>
    <name evidence="11" type="ORF">ELE36_02135</name>
</gene>
<dbReference type="PANTHER" id="PTHR22939:SF129">
    <property type="entry name" value="SERINE PROTEASE HTRA2, MITOCHONDRIAL"/>
    <property type="match status" value="1"/>
</dbReference>
<dbReference type="NCBIfam" id="TIGR02037">
    <property type="entry name" value="degP_htrA_DO"/>
    <property type="match status" value="1"/>
</dbReference>
<evidence type="ECO:0000256" key="8">
    <source>
        <dbReference type="PIRSR" id="PIRSR611782-2"/>
    </source>
</evidence>
<dbReference type="GO" id="GO:0006508">
    <property type="term" value="P:proteolysis"/>
    <property type="evidence" value="ECO:0007669"/>
    <property type="project" value="UniProtKB-KW"/>
</dbReference>
<dbReference type="Pfam" id="PF00595">
    <property type="entry name" value="PDZ"/>
    <property type="match status" value="1"/>
</dbReference>
<reference evidence="11 12" key="1">
    <citation type="submission" date="2019-01" db="EMBL/GenBank/DDBJ databases">
        <title>Pseudolysobacter antarctica gen. nov., sp. nov., isolated from Fildes Peninsula, Antarctica.</title>
        <authorList>
            <person name="Wei Z."/>
            <person name="Peng F."/>
        </authorList>
    </citation>
    <scope>NUCLEOTIDE SEQUENCE [LARGE SCALE GENOMIC DNA]</scope>
    <source>
        <strain evidence="11 12">AQ6-296</strain>
    </source>
</reference>
<keyword evidence="5" id="KW-0378">Hydrolase</keyword>
<dbReference type="PRINTS" id="PR00834">
    <property type="entry name" value="PROTEASES2C"/>
</dbReference>
<feature type="chain" id="PRO_5038906281" evidence="9">
    <location>
        <begin position="26"/>
        <end position="463"/>
    </location>
</feature>
<accession>A0A411HFL7</accession>
<feature type="active site" description="Charge relay system" evidence="7">
    <location>
        <position position="115"/>
    </location>
</feature>
<dbReference type="SUPFAM" id="SSF50494">
    <property type="entry name" value="Trypsin-like serine proteases"/>
    <property type="match status" value="1"/>
</dbReference>
<dbReference type="KEGG" id="xbc:ELE36_02135"/>
<evidence type="ECO:0000256" key="3">
    <source>
        <dbReference type="ARBA" id="ARBA00022729"/>
    </source>
</evidence>
<evidence type="ECO:0000256" key="6">
    <source>
        <dbReference type="ARBA" id="ARBA00022825"/>
    </source>
</evidence>
<dbReference type="GO" id="GO:0004252">
    <property type="term" value="F:serine-type endopeptidase activity"/>
    <property type="evidence" value="ECO:0007669"/>
    <property type="project" value="InterPro"/>
</dbReference>
<feature type="domain" description="PDZ" evidence="10">
    <location>
        <begin position="382"/>
        <end position="448"/>
    </location>
</feature>
<evidence type="ECO:0000256" key="5">
    <source>
        <dbReference type="ARBA" id="ARBA00022801"/>
    </source>
</evidence>
<feature type="domain" description="PDZ" evidence="10">
    <location>
        <begin position="263"/>
        <end position="354"/>
    </location>
</feature>
<dbReference type="Gene3D" id="2.40.10.120">
    <property type="match status" value="1"/>
</dbReference>
<dbReference type="SUPFAM" id="SSF50156">
    <property type="entry name" value="PDZ domain-like"/>
    <property type="match status" value="2"/>
</dbReference>
<dbReference type="InterPro" id="IPR009003">
    <property type="entry name" value="Peptidase_S1_PA"/>
</dbReference>
<dbReference type="FunFam" id="2.40.10.10:FF:000001">
    <property type="entry name" value="Periplasmic serine protease DegS"/>
    <property type="match status" value="1"/>
</dbReference>
<dbReference type="Gene3D" id="2.30.42.10">
    <property type="match status" value="2"/>
</dbReference>
<proteinExistence type="inferred from homology"/>
<dbReference type="PROSITE" id="PS50106">
    <property type="entry name" value="PDZ"/>
    <property type="match status" value="2"/>
</dbReference>
<dbReference type="PANTHER" id="PTHR22939">
    <property type="entry name" value="SERINE PROTEASE FAMILY S1C HTRA-RELATED"/>
    <property type="match status" value="1"/>
</dbReference>
<dbReference type="InterPro" id="IPR011782">
    <property type="entry name" value="Pept_S1C_Do"/>
</dbReference>
<feature type="binding site" evidence="8">
    <location>
        <position position="145"/>
    </location>
    <ligand>
        <name>substrate</name>
    </ligand>
</feature>
<keyword evidence="12" id="KW-1185">Reference proteome</keyword>
<dbReference type="EMBL" id="CP035704">
    <property type="protein sequence ID" value="QBB69267.1"/>
    <property type="molecule type" value="Genomic_DNA"/>
</dbReference>
<evidence type="ECO:0000259" key="10">
    <source>
        <dbReference type="PROSITE" id="PS50106"/>
    </source>
</evidence>
<evidence type="ECO:0000313" key="12">
    <source>
        <dbReference type="Proteomes" id="UP000291562"/>
    </source>
</evidence>
<feature type="active site" description="Charge relay system" evidence="7">
    <location>
        <position position="145"/>
    </location>
</feature>
<name>A0A411HFL7_9GAMM</name>
<dbReference type="InterPro" id="IPR036034">
    <property type="entry name" value="PDZ_sf"/>
</dbReference>
<dbReference type="Proteomes" id="UP000291562">
    <property type="component" value="Chromosome"/>
</dbReference>
<feature type="binding site" evidence="8">
    <location>
        <begin position="217"/>
        <end position="219"/>
    </location>
    <ligand>
        <name>substrate</name>
    </ligand>
</feature>
<dbReference type="InterPro" id="IPR001940">
    <property type="entry name" value="Peptidase_S1C"/>
</dbReference>
<evidence type="ECO:0000256" key="7">
    <source>
        <dbReference type="PIRSR" id="PIRSR611782-1"/>
    </source>
</evidence>
<evidence type="ECO:0000256" key="1">
    <source>
        <dbReference type="ARBA" id="ARBA00010541"/>
    </source>
</evidence>
<feature type="signal peptide" evidence="9">
    <location>
        <begin position="1"/>
        <end position="25"/>
    </location>
</feature>
<dbReference type="InterPro" id="IPR001478">
    <property type="entry name" value="PDZ"/>
</dbReference>
<dbReference type="Pfam" id="PF13180">
    <property type="entry name" value="PDZ_2"/>
    <property type="match status" value="1"/>
</dbReference>
<dbReference type="RefSeq" id="WP_129831523.1">
    <property type="nucleotide sequence ID" value="NZ_CP035704.1"/>
</dbReference>
<sequence length="463" mass="48225">MSNLSLWRVTRAISFAVLGVFAALAAAPRTYAGALPIAVDGQPLPSLAPMLEHVTPAVVNINSKTRVRVRNPMAEDPFFRQFFGLQNAPRERIEQSLGSGVIIDATKGYVLTNNHVIDGADDIAVTLHDGRTLKAKLVGSDPDTDVAVIQMPAENLSALVLADTNKLQVGDFVVAVGNPFGLGQTVTSGIVSALGRSGLRGMGYQSFIQTDASINPGNSGGALVNLRGELVGINSQIVSPSGASAGIGFAIPANLAGDVMRQLISSGSVKRGTLGIEAQDLTPEIARMLEIEPSQGVVVTRVQNDSPSASAGLKPGDVITAVNGKPVATEQELHNAEGLLPVGSAIQLKLLRDGKPIETSVRTATEQLATSSGAKLDPRLDGAEFADLGERQHSAGLSGISITRVAPGSRAAASGLKNGDIVFAVNQVEIGSVRDLERLGTKRVRQLLLSVVRGNNSFLVPLQ</sequence>
<dbReference type="SMART" id="SM00228">
    <property type="entry name" value="PDZ"/>
    <property type="match status" value="2"/>
</dbReference>
<organism evidence="11 12">
    <name type="scientific">Pseudolysobacter antarcticus</name>
    <dbReference type="NCBI Taxonomy" id="2511995"/>
    <lineage>
        <taxon>Bacteria</taxon>
        <taxon>Pseudomonadati</taxon>
        <taxon>Pseudomonadota</taxon>
        <taxon>Gammaproteobacteria</taxon>
        <taxon>Lysobacterales</taxon>
        <taxon>Rhodanobacteraceae</taxon>
        <taxon>Pseudolysobacter</taxon>
    </lineage>
</organism>
<keyword evidence="4" id="KW-0677">Repeat</keyword>
<protein>
    <submittedName>
        <fullName evidence="11">DegQ family serine endoprotease</fullName>
    </submittedName>
</protein>
<evidence type="ECO:0000256" key="2">
    <source>
        <dbReference type="ARBA" id="ARBA00022670"/>
    </source>
</evidence>
<keyword evidence="3 9" id="KW-0732">Signal</keyword>